<dbReference type="InterPro" id="IPR011123">
    <property type="entry name" value="Y_Y_Y"/>
</dbReference>
<reference evidence="7" key="2">
    <citation type="submission" date="2021-09" db="EMBL/GenBank/DDBJ databases">
        <authorList>
            <person name="Gilroy R."/>
        </authorList>
    </citation>
    <scope>NUCLEOTIDE SEQUENCE</scope>
    <source>
        <strain evidence="7">CHK165-8395</strain>
    </source>
</reference>
<dbReference type="InterPro" id="IPR011110">
    <property type="entry name" value="Reg_prop"/>
</dbReference>
<reference evidence="7" key="1">
    <citation type="journal article" date="2021" name="PeerJ">
        <title>Extensive microbial diversity within the chicken gut microbiome revealed by metagenomics and culture.</title>
        <authorList>
            <person name="Gilroy R."/>
            <person name="Ravi A."/>
            <person name="Getino M."/>
            <person name="Pursley I."/>
            <person name="Horton D.L."/>
            <person name="Alikhan N.F."/>
            <person name="Baker D."/>
            <person name="Gharbi K."/>
            <person name="Hall N."/>
            <person name="Watson M."/>
            <person name="Adriaenssens E.M."/>
            <person name="Foster-Nyarko E."/>
            <person name="Jarju S."/>
            <person name="Secka A."/>
            <person name="Antonio M."/>
            <person name="Oren A."/>
            <person name="Chaudhuri R.R."/>
            <person name="La Ragione R."/>
            <person name="Hildebrand F."/>
            <person name="Pallen M.J."/>
        </authorList>
    </citation>
    <scope>NUCLEOTIDE SEQUENCE</scope>
    <source>
        <strain evidence="7">CHK165-8395</strain>
    </source>
</reference>
<evidence type="ECO:0000313" key="8">
    <source>
        <dbReference type="Proteomes" id="UP000718012"/>
    </source>
</evidence>
<keyword evidence="3" id="KW-0238">DNA-binding</keyword>
<dbReference type="PANTHER" id="PTHR43547:SF2">
    <property type="entry name" value="HYBRID SIGNAL TRANSDUCTION HISTIDINE KINASE C"/>
    <property type="match status" value="1"/>
</dbReference>
<name>A0A921K227_9BACT</name>
<dbReference type="AlphaFoldDB" id="A0A921K227"/>
<dbReference type="Gene3D" id="2.130.10.10">
    <property type="entry name" value="YVTN repeat-like/Quinoprotein amine dehydrogenase"/>
    <property type="match status" value="3"/>
</dbReference>
<comment type="caution">
    <text evidence="7">The sequence shown here is derived from an EMBL/GenBank/DDBJ whole genome shotgun (WGS) entry which is preliminary data.</text>
</comment>
<evidence type="ECO:0000256" key="4">
    <source>
        <dbReference type="ARBA" id="ARBA00023163"/>
    </source>
</evidence>
<dbReference type="InterPro" id="IPR013783">
    <property type="entry name" value="Ig-like_fold"/>
</dbReference>
<accession>A0A921K227</accession>
<dbReference type="Pfam" id="PF07495">
    <property type="entry name" value="Y_Y_Y"/>
    <property type="match status" value="1"/>
</dbReference>
<dbReference type="InterPro" id="IPR015943">
    <property type="entry name" value="WD40/YVTN_repeat-like_dom_sf"/>
</dbReference>
<gene>
    <name evidence="7" type="ORF">K8U81_00850</name>
</gene>
<evidence type="ECO:0000256" key="2">
    <source>
        <dbReference type="ARBA" id="ARBA00023015"/>
    </source>
</evidence>
<dbReference type="InterPro" id="IPR009057">
    <property type="entry name" value="Homeodomain-like_sf"/>
</dbReference>
<dbReference type="Gene3D" id="2.60.40.10">
    <property type="entry name" value="Immunoglobulins"/>
    <property type="match status" value="1"/>
</dbReference>
<keyword evidence="2" id="KW-0805">Transcription regulation</keyword>
<dbReference type="InterPro" id="IPR018060">
    <property type="entry name" value="HTH_AraC"/>
</dbReference>
<feature type="transmembrane region" description="Helical" evidence="5">
    <location>
        <begin position="787"/>
        <end position="811"/>
    </location>
</feature>
<dbReference type="SUPFAM" id="SSF46689">
    <property type="entry name" value="Homeodomain-like"/>
    <property type="match status" value="2"/>
</dbReference>
<dbReference type="Pfam" id="PF07494">
    <property type="entry name" value="Reg_prop"/>
    <property type="match status" value="2"/>
</dbReference>
<dbReference type="PROSITE" id="PS01124">
    <property type="entry name" value="HTH_ARAC_FAMILY_2"/>
    <property type="match status" value="1"/>
</dbReference>
<dbReference type="InterPro" id="IPR011047">
    <property type="entry name" value="Quinoprotein_ADH-like_sf"/>
</dbReference>
<dbReference type="PANTHER" id="PTHR43547">
    <property type="entry name" value="TWO-COMPONENT HISTIDINE KINASE"/>
    <property type="match status" value="1"/>
</dbReference>
<keyword evidence="5" id="KW-1133">Transmembrane helix</keyword>
<dbReference type="EMBL" id="DYXD01000018">
    <property type="protein sequence ID" value="HJF06729.1"/>
    <property type="molecule type" value="Genomic_DNA"/>
</dbReference>
<dbReference type="GO" id="GO:0043565">
    <property type="term" value="F:sequence-specific DNA binding"/>
    <property type="evidence" value="ECO:0007669"/>
    <property type="project" value="InterPro"/>
</dbReference>
<dbReference type="PROSITE" id="PS00041">
    <property type="entry name" value="HTH_ARAC_FAMILY_1"/>
    <property type="match status" value="1"/>
</dbReference>
<evidence type="ECO:0000256" key="1">
    <source>
        <dbReference type="ARBA" id="ARBA00022553"/>
    </source>
</evidence>
<keyword evidence="5" id="KW-0472">Membrane</keyword>
<organism evidence="7 8">
    <name type="scientific">Phocaeicola coprocola</name>
    <dbReference type="NCBI Taxonomy" id="310298"/>
    <lineage>
        <taxon>Bacteria</taxon>
        <taxon>Pseudomonadati</taxon>
        <taxon>Bacteroidota</taxon>
        <taxon>Bacteroidia</taxon>
        <taxon>Bacteroidales</taxon>
        <taxon>Bacteroidaceae</taxon>
        <taxon>Phocaeicola</taxon>
    </lineage>
</organism>
<dbReference type="GO" id="GO:0000155">
    <property type="term" value="F:phosphorelay sensor kinase activity"/>
    <property type="evidence" value="ECO:0007669"/>
    <property type="project" value="TreeGrafter"/>
</dbReference>
<evidence type="ECO:0000256" key="3">
    <source>
        <dbReference type="ARBA" id="ARBA00023125"/>
    </source>
</evidence>
<dbReference type="GO" id="GO:0003700">
    <property type="term" value="F:DNA-binding transcription factor activity"/>
    <property type="evidence" value="ECO:0007669"/>
    <property type="project" value="InterPro"/>
</dbReference>
<keyword evidence="5" id="KW-0812">Transmembrane</keyword>
<dbReference type="SUPFAM" id="SSF50998">
    <property type="entry name" value="Quinoprotein alcohol dehydrogenase-like"/>
    <property type="match status" value="1"/>
</dbReference>
<sequence>MIRSISNMKIYLASLLIACFQVMLASSSYSSFTINHLQGLSNSAVLSILQDNQGLMWFGTYDGLNCYDGRTIDVFRTDFSKGRTLDNNIISRIQIASDDKLWVQSYSGVNLFSTDSLSVIDNYVFPDEEVIVFSNRKGDSWIVGKRNLYYYNTYHRCFVKASAMNLNLENLQQSAYVDGQGGLHIVPVSDTKMIHFSLSSFSADSLQTSLDVTSSPLHSKVIKKTFIQSGVICFIDEADDLYLYDVSKKSKVYIRNVGELYRKYGNFMNVFPFYDDILITLHTGGILRLMASQQYTEDLIRVDLRIFSAYTDNQQGILWMGTDGAGVVKFTKRDALVTNLMLNRMSSSVSGQVRGIMTDRYGTLWVGTKGDGLIRIPDYQKEIDLKTLSVYSPKGKWALTDYVRGPNFYPVFMLKKKTQGDDFWVGMSDSLLYYYSYQSDKLIRVGGSIRYPAEIHGLYEENDSVLWVVTLGSGLIKVVLDKSHEIPEIKRFRRFRCFAEQKELVEYSSLWVQGDSILWLGSRGQGLVRFDIRKYEYQVYSLRTMLGKAVDDVLCLCEYDNNHFFVGTTAGLVSVEINGRNIVPSYIGREQGLVNEMVHGIVKDDAGILWMGTNKGMIKYDPVSGGSYTYYYSKGIEIGEFSDDSYYRSPYNGDLFLGGVDGLLYMNDSQSSIPEYYPELILRKLIIDREEVNLNRFYSADRKQILLSEEQNTFSLQFVALDYLNSDIEYAYILEGYDEKWSLFSKENEAMFKNVPPGEYLLRIRYKKDVLDTVYKEYSVAIKIAPFWYHTIWAYLTLVLLIILCLAGYIYKLHRKGFFERLARAWAVSKGLGEIQQENLLVKASALGNWVAFFPYCNQPEQIAFIQRIIEIIEENLDKEELGPTFLAERMHISPRQFSRKFKDLSGITPSDFIKKYRMEKAAQLLLETDMSIQEVIESIGISSRPYFYKEFADKYGTTPKNYRAHHKAGTLTESES</sequence>
<dbReference type="Gene3D" id="1.10.10.60">
    <property type="entry name" value="Homeodomain-like"/>
    <property type="match status" value="2"/>
</dbReference>
<dbReference type="SMART" id="SM00342">
    <property type="entry name" value="HTH_ARAC"/>
    <property type="match status" value="1"/>
</dbReference>
<evidence type="ECO:0000256" key="5">
    <source>
        <dbReference type="SAM" id="Phobius"/>
    </source>
</evidence>
<evidence type="ECO:0000313" key="7">
    <source>
        <dbReference type="EMBL" id="HJF06729.1"/>
    </source>
</evidence>
<dbReference type="Proteomes" id="UP000718012">
    <property type="component" value="Unassembled WGS sequence"/>
</dbReference>
<protein>
    <submittedName>
        <fullName evidence="7">Helix-turn-helix domain-containing protein</fullName>
    </submittedName>
</protein>
<dbReference type="Pfam" id="PF12833">
    <property type="entry name" value="HTH_18"/>
    <property type="match status" value="1"/>
</dbReference>
<evidence type="ECO:0000259" key="6">
    <source>
        <dbReference type="PROSITE" id="PS01124"/>
    </source>
</evidence>
<keyword evidence="1" id="KW-0597">Phosphoprotein</keyword>
<keyword evidence="4" id="KW-0804">Transcription</keyword>
<proteinExistence type="predicted"/>
<dbReference type="InterPro" id="IPR018062">
    <property type="entry name" value="HTH_AraC-typ_CS"/>
</dbReference>
<feature type="domain" description="HTH araC/xylS-type" evidence="6">
    <location>
        <begin position="867"/>
        <end position="966"/>
    </location>
</feature>